<proteinExistence type="predicted"/>
<gene>
    <name evidence="1" type="ORF">EDD80_111112</name>
</gene>
<sequence>MNNAYSFLQEIGKEEHYSFRYSICTLVSKKDEYFEMVASFLEAGFNPASCEYLYIDNTHGNSYDAFAGLNCFLRKARGKYIILCHQDVLLNFDKRDALEQRLAELDALDPQWGLCGNAGAAGPNYIVYRISYPGGLTQSKGKFPEKVHSLDENFILVKNEAMLALSNNLRGFHLYGTDICLQAAMRGYNAYVVDFHLTHKSRGNPDGQFRSIRRALIKKYNTLFRSRWIQTTNTSFYLSGSRAGRMAGNGLFLFFSRMWHGLKKRLK</sequence>
<dbReference type="Gene3D" id="3.90.550.10">
    <property type="entry name" value="Spore Coat Polysaccharide Biosynthesis Protein SpsA, Chain A"/>
    <property type="match status" value="1"/>
</dbReference>
<dbReference type="EMBL" id="SMAD01000011">
    <property type="protein sequence ID" value="TCS85709.1"/>
    <property type="molecule type" value="Genomic_DNA"/>
</dbReference>
<reference evidence="1 2" key="1">
    <citation type="submission" date="2019-03" db="EMBL/GenBank/DDBJ databases">
        <title>Genomic Encyclopedia of Type Strains, Phase IV (KMG-IV): sequencing the most valuable type-strain genomes for metagenomic binning, comparative biology and taxonomic classification.</title>
        <authorList>
            <person name="Goeker M."/>
        </authorList>
    </citation>
    <scope>NUCLEOTIDE SEQUENCE [LARGE SCALE GENOMIC DNA]</scope>
    <source>
        <strain evidence="1 2">DSM 21100</strain>
    </source>
</reference>
<evidence type="ECO:0000313" key="2">
    <source>
        <dbReference type="Proteomes" id="UP000295807"/>
    </source>
</evidence>
<protein>
    <recommendedName>
        <fullName evidence="3">Acyl esterase</fullName>
    </recommendedName>
</protein>
<accession>A0A4R3KNS8</accession>
<evidence type="ECO:0008006" key="3">
    <source>
        <dbReference type="Google" id="ProtNLM"/>
    </source>
</evidence>
<dbReference type="SUPFAM" id="SSF53448">
    <property type="entry name" value="Nucleotide-diphospho-sugar transferases"/>
    <property type="match status" value="1"/>
</dbReference>
<dbReference type="RefSeq" id="WP_132130126.1">
    <property type="nucleotide sequence ID" value="NZ_CP042432.1"/>
</dbReference>
<name>A0A4R3KNS8_9SPHI</name>
<evidence type="ECO:0000313" key="1">
    <source>
        <dbReference type="EMBL" id="TCS85709.1"/>
    </source>
</evidence>
<dbReference type="Proteomes" id="UP000295807">
    <property type="component" value="Unassembled WGS sequence"/>
</dbReference>
<keyword evidence="2" id="KW-1185">Reference proteome</keyword>
<dbReference type="InterPro" id="IPR029044">
    <property type="entry name" value="Nucleotide-diphossugar_trans"/>
</dbReference>
<dbReference type="AlphaFoldDB" id="A0A4R3KNS8"/>
<dbReference type="OrthoDB" id="7851643at2"/>
<comment type="caution">
    <text evidence="1">The sequence shown here is derived from an EMBL/GenBank/DDBJ whole genome shotgun (WGS) entry which is preliminary data.</text>
</comment>
<organism evidence="1 2">
    <name type="scientific">Anseongella ginsenosidimutans</name>
    <dbReference type="NCBI Taxonomy" id="496056"/>
    <lineage>
        <taxon>Bacteria</taxon>
        <taxon>Pseudomonadati</taxon>
        <taxon>Bacteroidota</taxon>
        <taxon>Sphingobacteriia</taxon>
        <taxon>Sphingobacteriales</taxon>
        <taxon>Sphingobacteriaceae</taxon>
        <taxon>Anseongella</taxon>
    </lineage>
</organism>